<dbReference type="Pfam" id="PF02466">
    <property type="entry name" value="Tim17"/>
    <property type="match status" value="1"/>
</dbReference>
<evidence type="ECO:0000313" key="9">
    <source>
        <dbReference type="EMBL" id="OAD54248.1"/>
    </source>
</evidence>
<sequence length="253" mass="28593">MLRTLTHRRFVCSLFFPFSSSSDQNFGEKWSKIWKEKIMVNLNNHLYDEKRHLSKEAQSVVNATTAGFVTGFILGGIAKAKDVPETYKAENQATVYQHKFDAYREIQYKVTLSLIKGGLSFALKLGTFCFLFSSISAIFYIYKGKFDVISSTCSGAITGCLYKINMGLKGAFAGTLLGSILGTIYGISTALILFITGVEMDELYETGKLFPSTRREKIREQTRKLMADEKSELQMLYEQKYASVNTIKNEEKQ</sequence>
<accession>A0A310SBL7</accession>
<dbReference type="AlphaFoldDB" id="A0A310SBL7"/>
<feature type="transmembrane region" description="Helical" evidence="8">
    <location>
        <begin position="171"/>
        <end position="195"/>
    </location>
</feature>
<dbReference type="OrthoDB" id="5826189at2759"/>
<dbReference type="EMBL" id="KQ764887">
    <property type="protein sequence ID" value="OAD54248.1"/>
    <property type="molecule type" value="Genomic_DNA"/>
</dbReference>
<evidence type="ECO:0000256" key="2">
    <source>
        <dbReference type="ARBA" id="ARBA00008444"/>
    </source>
</evidence>
<keyword evidence="3 8" id="KW-0812">Transmembrane</keyword>
<evidence type="ECO:0000256" key="1">
    <source>
        <dbReference type="ARBA" id="ARBA00004141"/>
    </source>
</evidence>
<evidence type="ECO:0000256" key="7">
    <source>
        <dbReference type="ARBA" id="ARBA00041344"/>
    </source>
</evidence>
<protein>
    <recommendedName>
        <fullName evidence="6">Complex I assembly factor TIMMDC1, mitochondrial</fullName>
    </recommendedName>
    <alternativeName>
        <fullName evidence="7">Translocase of inner mitochondrial membrane domain-containing protein 1</fullName>
    </alternativeName>
</protein>
<dbReference type="GO" id="GO:0016020">
    <property type="term" value="C:membrane"/>
    <property type="evidence" value="ECO:0007669"/>
    <property type="project" value="UniProtKB-SubCell"/>
</dbReference>
<organism evidence="9 10">
    <name type="scientific">Eufriesea mexicana</name>
    <dbReference type="NCBI Taxonomy" id="516756"/>
    <lineage>
        <taxon>Eukaryota</taxon>
        <taxon>Metazoa</taxon>
        <taxon>Ecdysozoa</taxon>
        <taxon>Arthropoda</taxon>
        <taxon>Hexapoda</taxon>
        <taxon>Insecta</taxon>
        <taxon>Pterygota</taxon>
        <taxon>Neoptera</taxon>
        <taxon>Endopterygota</taxon>
        <taxon>Hymenoptera</taxon>
        <taxon>Apocrita</taxon>
        <taxon>Aculeata</taxon>
        <taxon>Apoidea</taxon>
        <taxon>Anthophila</taxon>
        <taxon>Apidae</taxon>
        <taxon>Eufriesea</taxon>
    </lineage>
</organism>
<keyword evidence="5 8" id="KW-0472">Membrane</keyword>
<proteinExistence type="inferred from homology"/>
<dbReference type="PANTHER" id="PTHR13002">
    <property type="entry name" value="C3ORF1 PROTEIN-RELATED"/>
    <property type="match status" value="1"/>
</dbReference>
<dbReference type="GO" id="GO:0005739">
    <property type="term" value="C:mitochondrion"/>
    <property type="evidence" value="ECO:0007669"/>
    <property type="project" value="TreeGrafter"/>
</dbReference>
<comment type="subcellular location">
    <subcellularLocation>
        <location evidence="1">Membrane</location>
        <topology evidence="1">Multi-pass membrane protein</topology>
    </subcellularLocation>
</comment>
<comment type="similarity">
    <text evidence="2">Belongs to the Tim17/Tim22/Tim23 family.</text>
</comment>
<evidence type="ECO:0000256" key="8">
    <source>
        <dbReference type="SAM" id="Phobius"/>
    </source>
</evidence>
<gene>
    <name evidence="9" type="ORF">WN48_08170</name>
</gene>
<feature type="transmembrane region" description="Helical" evidence="8">
    <location>
        <begin position="121"/>
        <end position="142"/>
    </location>
</feature>
<evidence type="ECO:0000313" key="10">
    <source>
        <dbReference type="Proteomes" id="UP000250275"/>
    </source>
</evidence>
<dbReference type="InterPro" id="IPR055299">
    <property type="entry name" value="TIMMDC1"/>
</dbReference>
<evidence type="ECO:0000256" key="5">
    <source>
        <dbReference type="ARBA" id="ARBA00023136"/>
    </source>
</evidence>
<reference evidence="9 10" key="1">
    <citation type="submission" date="2015-07" db="EMBL/GenBank/DDBJ databases">
        <title>The genome of Eufriesea mexicana.</title>
        <authorList>
            <person name="Pan H."/>
            <person name="Kapheim K."/>
        </authorList>
    </citation>
    <scope>NUCLEOTIDE SEQUENCE [LARGE SCALE GENOMIC DNA]</scope>
    <source>
        <strain evidence="9">0111107269</strain>
        <tissue evidence="9">Whole body</tissue>
    </source>
</reference>
<evidence type="ECO:0000256" key="6">
    <source>
        <dbReference type="ARBA" id="ARBA00040778"/>
    </source>
</evidence>
<dbReference type="Proteomes" id="UP000250275">
    <property type="component" value="Unassembled WGS sequence"/>
</dbReference>
<name>A0A310SBL7_9HYME</name>
<dbReference type="PANTHER" id="PTHR13002:SF1">
    <property type="entry name" value="COMPLEX I ASSEMBLY FACTOR TIMMDC1, MITOCHONDRIAL"/>
    <property type="match status" value="1"/>
</dbReference>
<evidence type="ECO:0000256" key="4">
    <source>
        <dbReference type="ARBA" id="ARBA00022989"/>
    </source>
</evidence>
<keyword evidence="4 8" id="KW-1133">Transmembrane helix</keyword>
<keyword evidence="10" id="KW-1185">Reference proteome</keyword>
<evidence type="ECO:0000256" key="3">
    <source>
        <dbReference type="ARBA" id="ARBA00022692"/>
    </source>
</evidence>
<dbReference type="GO" id="GO:0032981">
    <property type="term" value="P:mitochondrial respiratory chain complex I assembly"/>
    <property type="evidence" value="ECO:0007669"/>
    <property type="project" value="InterPro"/>
</dbReference>